<protein>
    <submittedName>
        <fullName evidence="1">Uncharacterized protein</fullName>
    </submittedName>
</protein>
<dbReference type="PANTHER" id="PTHR33735:SF10">
    <property type="entry name" value="EXPRESSED PROTEIN"/>
    <property type="match status" value="1"/>
</dbReference>
<evidence type="ECO:0000313" key="2">
    <source>
        <dbReference type="Proteomes" id="UP001187471"/>
    </source>
</evidence>
<evidence type="ECO:0000313" key="1">
    <source>
        <dbReference type="EMBL" id="KAK2971796.1"/>
    </source>
</evidence>
<dbReference type="Proteomes" id="UP001187471">
    <property type="component" value="Unassembled WGS sequence"/>
</dbReference>
<proteinExistence type="predicted"/>
<gene>
    <name evidence="1" type="ORF">RJ640_018485</name>
</gene>
<name>A0AA88QW61_9ASTE</name>
<organism evidence="1 2">
    <name type="scientific">Escallonia rubra</name>
    <dbReference type="NCBI Taxonomy" id="112253"/>
    <lineage>
        <taxon>Eukaryota</taxon>
        <taxon>Viridiplantae</taxon>
        <taxon>Streptophyta</taxon>
        <taxon>Embryophyta</taxon>
        <taxon>Tracheophyta</taxon>
        <taxon>Spermatophyta</taxon>
        <taxon>Magnoliopsida</taxon>
        <taxon>eudicotyledons</taxon>
        <taxon>Gunneridae</taxon>
        <taxon>Pentapetalae</taxon>
        <taxon>asterids</taxon>
        <taxon>campanulids</taxon>
        <taxon>Escalloniales</taxon>
        <taxon>Escalloniaceae</taxon>
        <taxon>Escallonia</taxon>
    </lineage>
</organism>
<accession>A0AA88QW61</accession>
<reference evidence="1" key="1">
    <citation type="submission" date="2022-12" db="EMBL/GenBank/DDBJ databases">
        <title>Draft genome assemblies for two species of Escallonia (Escalloniales).</title>
        <authorList>
            <person name="Chanderbali A."/>
            <person name="Dervinis C."/>
            <person name="Anghel I."/>
            <person name="Soltis D."/>
            <person name="Soltis P."/>
            <person name="Zapata F."/>
        </authorList>
    </citation>
    <scope>NUCLEOTIDE SEQUENCE</scope>
    <source>
        <strain evidence="1">UCBG92.1500</strain>
        <tissue evidence="1">Leaf</tissue>
    </source>
</reference>
<keyword evidence="2" id="KW-1185">Reference proteome</keyword>
<sequence>MTGPRLQYLCQRLQVPASLLACQFSYIQLHIKWSGNLEKVVEEVENVAEIVEKVAATTEKISAEAADKFPDHGKLKEAAEVVEHVSSLTAKEARQTQNFIHKIDDLKTDFQDLETMVEPLLVRVLEEKDAGK</sequence>
<comment type="caution">
    <text evidence="1">The sequence shown here is derived from an EMBL/GenBank/DDBJ whole genome shotgun (WGS) entry which is preliminary data.</text>
</comment>
<dbReference type="EMBL" id="JAVXUO010002557">
    <property type="protein sequence ID" value="KAK2971796.1"/>
    <property type="molecule type" value="Genomic_DNA"/>
</dbReference>
<dbReference type="PANTHER" id="PTHR33735">
    <property type="entry name" value="EXPRESSED PROTEIN"/>
    <property type="match status" value="1"/>
</dbReference>
<dbReference type="AlphaFoldDB" id="A0AA88QW61"/>